<dbReference type="InterPro" id="IPR018630">
    <property type="entry name" value="Zwilch"/>
</dbReference>
<comment type="subunit">
    <text evidence="9">Component of the RZZ complex.</text>
</comment>
<evidence type="ECO:0000256" key="7">
    <source>
        <dbReference type="ARBA" id="ARBA00023306"/>
    </source>
</evidence>
<dbReference type="GO" id="GO:1990423">
    <property type="term" value="C:RZZ complex"/>
    <property type="evidence" value="ECO:0007669"/>
    <property type="project" value="UniProtKB-UniRule"/>
</dbReference>
<proteinExistence type="inferred from homology"/>
<evidence type="ECO:0000313" key="11">
    <source>
        <dbReference type="Proteomes" id="UP001054837"/>
    </source>
</evidence>
<evidence type="ECO:0000313" key="10">
    <source>
        <dbReference type="EMBL" id="GIY81387.1"/>
    </source>
</evidence>
<evidence type="ECO:0000256" key="1">
    <source>
        <dbReference type="ARBA" id="ARBA00004629"/>
    </source>
</evidence>
<accession>A0AAV4WF16</accession>
<keyword evidence="4 9" id="KW-0132">Cell division</keyword>
<comment type="function">
    <text evidence="9">Essential component of the mitotic checkpoint, which prevents cells from prematurely exiting mitosis. Required for the assembly of the dynein-dynactin and MAD1-MAD2 complexes onto kinetochores. Its function related to the spindle assembly machinery is proposed to depend on its association in the mitotic RZZ complex.</text>
</comment>
<sequence>MAGKKSMENILTAPKLNVGKCLGEHALSIDNVGACLEELSLSNDSIDELTMILSKISRENPFSETLFKQKYQFYILNNLFGMQKPLGELLKTAIVFCGAKLKKMSETESHSDEIFSENTESASLQFDSLLKFSSGSSFGENCILYPLSQNIGRKLLLMCNSIEIETLKKLPILAICHDQHPKPSVYIGSWKHNNNARFYIKNQGAVSIQAQLPRLSALKEVHLKGFPQSLLNVEISVLARYDFLLKRFDDHILKPVRDSNVFVECTWSNSLSILEPLTDECLCLAKIKSVIGNEYSGAFSMYKELKLVEALQQSLKTGMITWRNSKINSKKLQNIGELICRENEIILKRNHPSAPFVPLKKSDEDEKFLFSFEQSVIRGRANLDFTDKLWNVLKECSSTEELMEAITLVYHSLEDFVACPFISEKKRSKIAVDIKKMKETLVLCPNLDPKIAFELLLEIGIEKLRRDYVELFLHLELVPRDYLNFYQEPVLLSLDAITCLKKLHSALELAIVCMKHLRFSKSLLSTFMRNILGYYATVPDIDLQHIFDFQIPTRRARKLLDQMRPSVWELSLTSCVNGFMKQSIHHYETTRTEDHIYAPSDYDPKLLLKTASYAYITAIFIQDANLQDKHSTI</sequence>
<evidence type="ECO:0000256" key="9">
    <source>
        <dbReference type="RuleBase" id="RU369076"/>
    </source>
</evidence>
<evidence type="ECO:0000256" key="3">
    <source>
        <dbReference type="ARBA" id="ARBA00022454"/>
    </source>
</evidence>
<dbReference type="Pfam" id="PF09817">
    <property type="entry name" value="Zwilch"/>
    <property type="match status" value="1"/>
</dbReference>
<organism evidence="10 11">
    <name type="scientific">Caerostris darwini</name>
    <dbReference type="NCBI Taxonomy" id="1538125"/>
    <lineage>
        <taxon>Eukaryota</taxon>
        <taxon>Metazoa</taxon>
        <taxon>Ecdysozoa</taxon>
        <taxon>Arthropoda</taxon>
        <taxon>Chelicerata</taxon>
        <taxon>Arachnida</taxon>
        <taxon>Araneae</taxon>
        <taxon>Araneomorphae</taxon>
        <taxon>Entelegynae</taxon>
        <taxon>Araneoidea</taxon>
        <taxon>Araneidae</taxon>
        <taxon>Caerostris</taxon>
    </lineage>
</organism>
<evidence type="ECO:0000256" key="2">
    <source>
        <dbReference type="ARBA" id="ARBA00009062"/>
    </source>
</evidence>
<gene>
    <name evidence="10" type="primary">ZWILCH</name>
    <name evidence="10" type="ORF">CDAR_270151</name>
</gene>
<comment type="caution">
    <text evidence="10">The sequence shown here is derived from an EMBL/GenBank/DDBJ whole genome shotgun (WGS) entry which is preliminary data.</text>
</comment>
<keyword evidence="8 9" id="KW-0137">Centromere</keyword>
<dbReference type="GO" id="GO:0051301">
    <property type="term" value="P:cell division"/>
    <property type="evidence" value="ECO:0007669"/>
    <property type="project" value="UniProtKB-UniRule"/>
</dbReference>
<dbReference type="GO" id="GO:0007094">
    <property type="term" value="P:mitotic spindle assembly checkpoint signaling"/>
    <property type="evidence" value="ECO:0007669"/>
    <property type="project" value="UniProtKB-UniRule"/>
</dbReference>
<evidence type="ECO:0000256" key="6">
    <source>
        <dbReference type="ARBA" id="ARBA00022838"/>
    </source>
</evidence>
<dbReference type="PANTHER" id="PTHR15995:SF1">
    <property type="entry name" value="PROTEIN ZWILCH HOMOLOG"/>
    <property type="match status" value="1"/>
</dbReference>
<protein>
    <recommendedName>
        <fullName evidence="9">Protein zwilch</fullName>
    </recommendedName>
</protein>
<dbReference type="Gene3D" id="1.10.287.1880">
    <property type="match status" value="1"/>
</dbReference>
<dbReference type="Gene3D" id="1.20.58.730">
    <property type="match status" value="1"/>
</dbReference>
<comment type="similarity">
    <text evidence="2 9">Belongs to the ZWILCH family.</text>
</comment>
<keyword evidence="5 9" id="KW-0498">Mitosis</keyword>
<dbReference type="GO" id="GO:0034501">
    <property type="term" value="P:protein localization to kinetochore"/>
    <property type="evidence" value="ECO:0007669"/>
    <property type="project" value="UniProtKB-UniRule"/>
</dbReference>
<dbReference type="Proteomes" id="UP001054837">
    <property type="component" value="Unassembled WGS sequence"/>
</dbReference>
<evidence type="ECO:0000256" key="5">
    <source>
        <dbReference type="ARBA" id="ARBA00022776"/>
    </source>
</evidence>
<keyword evidence="7 9" id="KW-0131">Cell cycle</keyword>
<comment type="subcellular location">
    <subcellularLocation>
        <location evidence="1 9">Chromosome</location>
        <location evidence="1 9">Centromere</location>
        <location evidence="1 9">Kinetochore</location>
    </subcellularLocation>
</comment>
<keyword evidence="3 9" id="KW-0158">Chromosome</keyword>
<dbReference type="AlphaFoldDB" id="A0AAV4WF16"/>
<evidence type="ECO:0000256" key="8">
    <source>
        <dbReference type="ARBA" id="ARBA00023328"/>
    </source>
</evidence>
<keyword evidence="11" id="KW-1185">Reference proteome</keyword>
<keyword evidence="6 9" id="KW-0995">Kinetochore</keyword>
<reference evidence="10 11" key="1">
    <citation type="submission" date="2021-06" db="EMBL/GenBank/DDBJ databases">
        <title>Caerostris darwini draft genome.</title>
        <authorList>
            <person name="Kono N."/>
            <person name="Arakawa K."/>
        </authorList>
    </citation>
    <scope>NUCLEOTIDE SEQUENCE [LARGE SCALE GENOMIC DNA]</scope>
</reference>
<evidence type="ECO:0000256" key="4">
    <source>
        <dbReference type="ARBA" id="ARBA00022618"/>
    </source>
</evidence>
<dbReference type="PANTHER" id="PTHR15995">
    <property type="entry name" value="PROTEIN ZWILCH HOMOLOG"/>
    <property type="match status" value="1"/>
</dbReference>
<dbReference type="EMBL" id="BPLQ01014609">
    <property type="protein sequence ID" value="GIY81387.1"/>
    <property type="molecule type" value="Genomic_DNA"/>
</dbReference>
<name>A0AAV4WF16_9ARAC</name>